<feature type="transmembrane region" description="Helical" evidence="1">
    <location>
        <begin position="219"/>
        <end position="239"/>
    </location>
</feature>
<dbReference type="EMBL" id="FOXF01000011">
    <property type="protein sequence ID" value="SFP26608.1"/>
    <property type="molecule type" value="Genomic_DNA"/>
</dbReference>
<evidence type="ECO:0000313" key="2">
    <source>
        <dbReference type="EMBL" id="SFP26608.1"/>
    </source>
</evidence>
<keyword evidence="3" id="KW-1185">Reference proteome</keyword>
<feature type="transmembrane region" description="Helical" evidence="1">
    <location>
        <begin position="123"/>
        <end position="147"/>
    </location>
</feature>
<feature type="transmembrane region" description="Helical" evidence="1">
    <location>
        <begin position="168"/>
        <end position="188"/>
    </location>
</feature>
<reference evidence="2 3" key="1">
    <citation type="submission" date="2016-10" db="EMBL/GenBank/DDBJ databases">
        <authorList>
            <person name="Varghese N."/>
            <person name="Submissions S."/>
        </authorList>
    </citation>
    <scope>NUCLEOTIDE SEQUENCE [LARGE SCALE GENOMIC DNA]</scope>
    <source>
        <strain evidence="2 3">DSM 1361</strain>
    </source>
</reference>
<accession>A0A662ZHW0</accession>
<dbReference type="RefSeq" id="WP_093141353.1">
    <property type="nucleotide sequence ID" value="NZ_FOXF01000011.1"/>
</dbReference>
<sequence>MHKPGLDKYAIWAVRLIKSGLRIIITEPGYWFQSLVMAVLSLMFLPFCWWILPMFISHKRLIIVREIFGLSLRLKWVFLLEIPLVMTVFSGFVMLYGYLWKDELEAELNGIQIVTGQPVGYSWLWWGILGTVYLITVVNALIFYISIKIPGLKDYVAVKVSARQLCKDYMQVVLTVFGLAALIVVYNAHLPQIMSFLQKFITAHITDVSGSGIFRRDDVFLIVGGVYYTGVAVYTLRVLSRYLFLRLLKNLQNRVIKLT</sequence>
<gene>
    <name evidence="2" type="ORF">SAMN02910344_00916</name>
</gene>
<name>A0A662ZHW0_9GAMM</name>
<proteinExistence type="predicted"/>
<feature type="transmembrane region" description="Helical" evidence="1">
    <location>
        <begin position="76"/>
        <end position="99"/>
    </location>
</feature>
<keyword evidence="1" id="KW-1133">Transmembrane helix</keyword>
<keyword evidence="1" id="KW-0812">Transmembrane</keyword>
<dbReference type="Proteomes" id="UP000243745">
    <property type="component" value="Unassembled WGS sequence"/>
</dbReference>
<protein>
    <submittedName>
        <fullName evidence="2">Uncharacterized protein</fullName>
    </submittedName>
</protein>
<organism evidence="2 3">
    <name type="scientific">Ruminobacter amylophilus</name>
    <dbReference type="NCBI Taxonomy" id="867"/>
    <lineage>
        <taxon>Bacteria</taxon>
        <taxon>Pseudomonadati</taxon>
        <taxon>Pseudomonadota</taxon>
        <taxon>Gammaproteobacteria</taxon>
        <taxon>Aeromonadales</taxon>
        <taxon>Succinivibrionaceae</taxon>
        <taxon>Ruminobacter</taxon>
    </lineage>
</organism>
<keyword evidence="1" id="KW-0472">Membrane</keyword>
<evidence type="ECO:0000313" key="3">
    <source>
        <dbReference type="Proteomes" id="UP000243745"/>
    </source>
</evidence>
<evidence type="ECO:0000256" key="1">
    <source>
        <dbReference type="SAM" id="Phobius"/>
    </source>
</evidence>
<feature type="transmembrane region" description="Helical" evidence="1">
    <location>
        <begin position="30"/>
        <end position="55"/>
    </location>
</feature>
<dbReference type="AlphaFoldDB" id="A0A662ZHW0"/>